<dbReference type="STRING" id="97359.A0A550C6H3"/>
<dbReference type="PANTHER" id="PTHR30613:SF1">
    <property type="entry name" value="DUF1479 DOMAIN PROTEIN (AFU_ORTHOLOGUE AFUA_5G09280)"/>
    <property type="match status" value="1"/>
</dbReference>
<dbReference type="PANTHER" id="PTHR30613">
    <property type="entry name" value="UNCHARACTERIZED PROTEIN YBIU-RELATED"/>
    <property type="match status" value="1"/>
</dbReference>
<evidence type="ECO:0000256" key="1">
    <source>
        <dbReference type="SAM" id="MobiDB-lite"/>
    </source>
</evidence>
<proteinExistence type="predicted"/>
<dbReference type="EMBL" id="VDMD01000022">
    <property type="protein sequence ID" value="TRM60388.1"/>
    <property type="molecule type" value="Genomic_DNA"/>
</dbReference>
<dbReference type="SUPFAM" id="SSF51197">
    <property type="entry name" value="Clavaminate synthase-like"/>
    <property type="match status" value="1"/>
</dbReference>
<sequence length="504" mass="55509">MAAVQVLRPQASIESFRSSATSASGMSRGALHKRLVKNTSKAVWGNLDGDKPDALEARFADVKKSLVKPEHYAAVQDSWTRLIKVLETRTAEIDKAGPSAVPYVDFSSIGPDGKFPDDIAALIKESGCCVLRGVVTRDQALAWKESMLDYCTRHPDVPRFPPNAPQMYGTFWQPAQNEARSHPNMIKAQLAMSQLYTASPDTMVDLTEQAMYADRFRVRMPGAAGTLPPHLDNGSIERWEDPEYSAVYRAVWEGRWEKYDAWDMDHRAEAIIDMYGGSGACSGFRSLQGWLSMSDNGPGCGTIQLLPDIKLSTAYMLLRPFFNDDNVLDMHSTYFYGASPGQGQVLKSSWHPHLKLDKTVVSCPKADPGDYVFWHCDMVRAAIAVGRDQSNASALQVHQVEKEHNGTNDSSVAFIPVVPLCGYNTGNLVDQRKAFLEGVPPPDMPPRAGQGLEKNHEDRGKEGSILSPEGRRLFGLDKFDADADGLTQGQRAVRELANEALGFA</sequence>
<evidence type="ECO:0000313" key="3">
    <source>
        <dbReference type="Proteomes" id="UP000320762"/>
    </source>
</evidence>
<dbReference type="Proteomes" id="UP000320762">
    <property type="component" value="Unassembled WGS sequence"/>
</dbReference>
<dbReference type="InterPro" id="IPR027443">
    <property type="entry name" value="IPNS-like_sf"/>
</dbReference>
<gene>
    <name evidence="2" type="ORF">BD626DRAFT_131938</name>
</gene>
<evidence type="ECO:0008006" key="4">
    <source>
        <dbReference type="Google" id="ProtNLM"/>
    </source>
</evidence>
<accession>A0A550C6H3</accession>
<organism evidence="2 3">
    <name type="scientific">Schizophyllum amplum</name>
    <dbReference type="NCBI Taxonomy" id="97359"/>
    <lineage>
        <taxon>Eukaryota</taxon>
        <taxon>Fungi</taxon>
        <taxon>Dikarya</taxon>
        <taxon>Basidiomycota</taxon>
        <taxon>Agaricomycotina</taxon>
        <taxon>Agaricomycetes</taxon>
        <taxon>Agaricomycetidae</taxon>
        <taxon>Agaricales</taxon>
        <taxon>Schizophyllaceae</taxon>
        <taxon>Schizophyllum</taxon>
    </lineage>
</organism>
<reference evidence="2 3" key="1">
    <citation type="journal article" date="2019" name="New Phytol.">
        <title>Comparative genomics reveals unique wood-decay strategies and fruiting body development in the Schizophyllaceae.</title>
        <authorList>
            <person name="Almasi E."/>
            <person name="Sahu N."/>
            <person name="Krizsan K."/>
            <person name="Balint B."/>
            <person name="Kovacs G.M."/>
            <person name="Kiss B."/>
            <person name="Cseklye J."/>
            <person name="Drula E."/>
            <person name="Henrissat B."/>
            <person name="Nagy I."/>
            <person name="Chovatia M."/>
            <person name="Adam C."/>
            <person name="LaButti K."/>
            <person name="Lipzen A."/>
            <person name="Riley R."/>
            <person name="Grigoriev I.V."/>
            <person name="Nagy L.G."/>
        </authorList>
    </citation>
    <scope>NUCLEOTIDE SEQUENCE [LARGE SCALE GENOMIC DNA]</scope>
    <source>
        <strain evidence="2 3">NL-1724</strain>
    </source>
</reference>
<evidence type="ECO:0000313" key="2">
    <source>
        <dbReference type="EMBL" id="TRM60388.1"/>
    </source>
</evidence>
<feature type="region of interest" description="Disordered" evidence="1">
    <location>
        <begin position="439"/>
        <end position="467"/>
    </location>
</feature>
<dbReference type="Pfam" id="PF07350">
    <property type="entry name" value="Gig2-like"/>
    <property type="match status" value="1"/>
</dbReference>
<name>A0A550C6H3_9AGAR</name>
<dbReference type="Gene3D" id="2.60.120.330">
    <property type="entry name" value="B-lactam Antibiotic, Isopenicillin N Synthase, Chain"/>
    <property type="match status" value="1"/>
</dbReference>
<dbReference type="InterPro" id="IPR010856">
    <property type="entry name" value="Gig2-like"/>
</dbReference>
<feature type="compositionally biased region" description="Basic and acidic residues" evidence="1">
    <location>
        <begin position="453"/>
        <end position="462"/>
    </location>
</feature>
<protein>
    <recommendedName>
        <fullName evidence="4">DUF1479-domain-containing protein</fullName>
    </recommendedName>
</protein>
<comment type="caution">
    <text evidence="2">The sequence shown here is derived from an EMBL/GenBank/DDBJ whole genome shotgun (WGS) entry which is preliminary data.</text>
</comment>
<keyword evidence="3" id="KW-1185">Reference proteome</keyword>
<dbReference type="OrthoDB" id="8249012at2759"/>
<dbReference type="AlphaFoldDB" id="A0A550C6H3"/>